<keyword evidence="4" id="KW-0963">Cytoplasm</keyword>
<comment type="similarity">
    <text evidence="2">Belongs to the dienelactone hydrolase family.</text>
</comment>
<evidence type="ECO:0000256" key="1">
    <source>
        <dbReference type="ARBA" id="ARBA00004514"/>
    </source>
</evidence>
<comment type="subcellular location">
    <subcellularLocation>
        <location evidence="1">Cytoplasm</location>
        <location evidence="1">Cytosol</location>
    </subcellularLocation>
</comment>
<name>A0AA86SGP9_9FABA</name>
<dbReference type="GO" id="GO:0016787">
    <property type="term" value="F:hydrolase activity"/>
    <property type="evidence" value="ECO:0007669"/>
    <property type="project" value="UniProtKB-KW"/>
</dbReference>
<keyword evidence="5" id="KW-0378">Hydrolase</keyword>
<gene>
    <name evidence="7" type="ORF">AYBTSS11_LOCUS17481</name>
</gene>
<proteinExistence type="inferred from homology"/>
<dbReference type="Proteomes" id="UP001189624">
    <property type="component" value="Chromosome 5"/>
</dbReference>
<dbReference type="InterPro" id="IPR002925">
    <property type="entry name" value="Dienelactn_hydro"/>
</dbReference>
<dbReference type="Pfam" id="PF01738">
    <property type="entry name" value="DLH"/>
    <property type="match status" value="1"/>
</dbReference>
<evidence type="ECO:0000256" key="5">
    <source>
        <dbReference type="ARBA" id="ARBA00022801"/>
    </source>
</evidence>
<evidence type="ECO:0000313" key="8">
    <source>
        <dbReference type="Proteomes" id="UP001189624"/>
    </source>
</evidence>
<dbReference type="GO" id="GO:0005829">
    <property type="term" value="C:cytosol"/>
    <property type="evidence" value="ECO:0007669"/>
    <property type="project" value="UniProtKB-SubCell"/>
</dbReference>
<organism evidence="7 8">
    <name type="scientific">Sphenostylis stenocarpa</name>
    <dbReference type="NCBI Taxonomy" id="92480"/>
    <lineage>
        <taxon>Eukaryota</taxon>
        <taxon>Viridiplantae</taxon>
        <taxon>Streptophyta</taxon>
        <taxon>Embryophyta</taxon>
        <taxon>Tracheophyta</taxon>
        <taxon>Spermatophyta</taxon>
        <taxon>Magnoliopsida</taxon>
        <taxon>eudicotyledons</taxon>
        <taxon>Gunneridae</taxon>
        <taxon>Pentapetalae</taxon>
        <taxon>rosids</taxon>
        <taxon>fabids</taxon>
        <taxon>Fabales</taxon>
        <taxon>Fabaceae</taxon>
        <taxon>Papilionoideae</taxon>
        <taxon>50 kb inversion clade</taxon>
        <taxon>NPAAA clade</taxon>
        <taxon>indigoferoid/millettioid clade</taxon>
        <taxon>Phaseoleae</taxon>
        <taxon>Sphenostylis</taxon>
    </lineage>
</organism>
<dbReference type="PANTHER" id="PTHR46812">
    <property type="entry name" value="CARBOXYMETHYLENEBUTENOLIDASE HOMOLOG"/>
    <property type="match status" value="1"/>
</dbReference>
<evidence type="ECO:0000313" key="7">
    <source>
        <dbReference type="EMBL" id="CAJ1957958.1"/>
    </source>
</evidence>
<reference evidence="7" key="1">
    <citation type="submission" date="2023-10" db="EMBL/GenBank/DDBJ databases">
        <authorList>
            <person name="Domelevo Entfellner J.-B."/>
        </authorList>
    </citation>
    <scope>NUCLEOTIDE SEQUENCE</scope>
</reference>
<dbReference type="SUPFAM" id="SSF53474">
    <property type="entry name" value="alpha/beta-Hydrolases"/>
    <property type="match status" value="1"/>
</dbReference>
<dbReference type="AlphaFoldDB" id="A0AA86SGP9"/>
<dbReference type="PANTHER" id="PTHR46812:SF1">
    <property type="entry name" value="CARBOXYMETHYLENEBUTENOLIDASE HOMOLOG"/>
    <property type="match status" value="1"/>
</dbReference>
<accession>A0AA86SGP9</accession>
<dbReference type="Gene3D" id="3.40.50.1820">
    <property type="entry name" value="alpha/beta hydrolase"/>
    <property type="match status" value="1"/>
</dbReference>
<dbReference type="Gramene" id="rna-AYBTSS11_LOCUS17481">
    <property type="protein sequence ID" value="CAJ1957958.1"/>
    <property type="gene ID" value="gene-AYBTSS11_LOCUS17481"/>
</dbReference>
<evidence type="ECO:0000256" key="3">
    <source>
        <dbReference type="ARBA" id="ARBA00014180"/>
    </source>
</evidence>
<sequence>MDFIVSGSRTLDDEQYLIWQRIIQGIERNMKYLPRKPSIYLHSSSRLELEATSKMGLSTVVRASMGSVCVCVGINMVKPLSRQCRFPPTSVSPLFPCFQKKFDLNLRKSTQDAADSKISCSLLNVEDGIDDEACELVNGVELSLGEGDDNIRAYLFKAVKNNNGTGLLLLSDVFGFEDSFTRDFAYRVACNGYNILVPDLFRGNPWTKEQPDVFEKWITRQNLERIAEDISRWTKWLVDEFMAAGISKKLGIIGFCFGGGQVLKVLAQDQGSCFGTGISFYGTRMAHLAASDIKAPVLFILGDNDPLCVVSEIENIQKKICGGSKVVVFPGRGHGFAHRPGSPEEDVDAEQAYVIMRDWLYDHLII</sequence>
<dbReference type="GO" id="GO:0009507">
    <property type="term" value="C:chloroplast"/>
    <property type="evidence" value="ECO:0007669"/>
    <property type="project" value="TreeGrafter"/>
</dbReference>
<protein>
    <recommendedName>
        <fullName evidence="3">Carboxymethylenebutenolidase homolog</fullName>
    </recommendedName>
</protein>
<dbReference type="InterPro" id="IPR042946">
    <property type="entry name" value="CMBL"/>
</dbReference>
<dbReference type="InterPro" id="IPR029058">
    <property type="entry name" value="AB_hydrolase_fold"/>
</dbReference>
<dbReference type="EMBL" id="OY731402">
    <property type="protein sequence ID" value="CAJ1957958.1"/>
    <property type="molecule type" value="Genomic_DNA"/>
</dbReference>
<feature type="domain" description="Dienelactone hydrolase" evidence="6">
    <location>
        <begin position="151"/>
        <end position="362"/>
    </location>
</feature>
<evidence type="ECO:0000259" key="6">
    <source>
        <dbReference type="Pfam" id="PF01738"/>
    </source>
</evidence>
<evidence type="ECO:0000256" key="2">
    <source>
        <dbReference type="ARBA" id="ARBA00008456"/>
    </source>
</evidence>
<evidence type="ECO:0000256" key="4">
    <source>
        <dbReference type="ARBA" id="ARBA00022490"/>
    </source>
</evidence>
<keyword evidence="8" id="KW-1185">Reference proteome</keyword>